<keyword evidence="4 7" id="KW-0805">Transcription regulation</keyword>
<dbReference type="KEGG" id="nli:G3M70_01670"/>
<dbReference type="GO" id="GO:0000976">
    <property type="term" value="F:transcription cis-regulatory region binding"/>
    <property type="evidence" value="ECO:0007669"/>
    <property type="project" value="TreeGrafter"/>
</dbReference>
<evidence type="ECO:0000256" key="6">
    <source>
        <dbReference type="ARBA" id="ARBA00023163"/>
    </source>
</evidence>
<protein>
    <recommendedName>
        <fullName evidence="1 7">Transcriptional regulator MraZ</fullName>
    </recommendedName>
</protein>
<dbReference type="PROSITE" id="PS51740">
    <property type="entry name" value="SPOVT_ABRB"/>
    <property type="match status" value="1"/>
</dbReference>
<dbReference type="Proteomes" id="UP000594688">
    <property type="component" value="Chromosome"/>
</dbReference>
<dbReference type="EMBL" id="CP048685">
    <property type="protein sequence ID" value="QPJ60663.1"/>
    <property type="molecule type" value="Genomic_DNA"/>
</dbReference>
<evidence type="ECO:0000256" key="2">
    <source>
        <dbReference type="ARBA" id="ARBA00022490"/>
    </source>
</evidence>
<dbReference type="SUPFAM" id="SSF89447">
    <property type="entry name" value="AbrB/MazE/MraZ-like"/>
    <property type="match status" value="1"/>
</dbReference>
<dbReference type="PANTHER" id="PTHR34701:SF1">
    <property type="entry name" value="TRANSCRIPTIONAL REGULATOR MRAZ"/>
    <property type="match status" value="1"/>
</dbReference>
<dbReference type="GO" id="GO:0005737">
    <property type="term" value="C:cytoplasm"/>
    <property type="evidence" value="ECO:0007669"/>
    <property type="project" value="UniProtKB-UniRule"/>
</dbReference>
<dbReference type="InterPro" id="IPR035644">
    <property type="entry name" value="MraZ_C"/>
</dbReference>
<dbReference type="InterPro" id="IPR035642">
    <property type="entry name" value="MraZ_N"/>
</dbReference>
<dbReference type="CDD" id="cd16320">
    <property type="entry name" value="MraZ_N"/>
    <property type="match status" value="1"/>
</dbReference>
<evidence type="ECO:0000256" key="4">
    <source>
        <dbReference type="ARBA" id="ARBA00023015"/>
    </source>
</evidence>
<evidence type="ECO:0000256" key="3">
    <source>
        <dbReference type="ARBA" id="ARBA00022737"/>
    </source>
</evidence>
<name>A0A7T0FZ99_9BACT</name>
<evidence type="ECO:0000256" key="5">
    <source>
        <dbReference type="ARBA" id="ARBA00023125"/>
    </source>
</evidence>
<dbReference type="PANTHER" id="PTHR34701">
    <property type="entry name" value="TRANSCRIPTIONAL REGULATOR MRAZ"/>
    <property type="match status" value="1"/>
</dbReference>
<dbReference type="InterPro" id="IPR003444">
    <property type="entry name" value="MraZ"/>
</dbReference>
<dbReference type="HAMAP" id="MF_01008">
    <property type="entry name" value="MraZ"/>
    <property type="match status" value="1"/>
</dbReference>
<evidence type="ECO:0000259" key="8">
    <source>
        <dbReference type="PROSITE" id="PS51740"/>
    </source>
</evidence>
<dbReference type="Gene3D" id="3.40.1550.20">
    <property type="entry name" value="Transcriptional regulator MraZ domain"/>
    <property type="match status" value="1"/>
</dbReference>
<accession>A0A7T0FZ99</accession>
<organism evidence="9 10">
    <name type="scientific">Candidatus Nitronauta litoralis</name>
    <dbReference type="NCBI Taxonomy" id="2705533"/>
    <lineage>
        <taxon>Bacteria</taxon>
        <taxon>Pseudomonadati</taxon>
        <taxon>Nitrospinota/Tectimicrobiota group</taxon>
        <taxon>Nitrospinota</taxon>
        <taxon>Nitrospinia</taxon>
        <taxon>Nitrospinales</taxon>
        <taxon>Nitrospinaceae</taxon>
        <taxon>Candidatus Nitronauta</taxon>
    </lineage>
</organism>
<evidence type="ECO:0000256" key="1">
    <source>
        <dbReference type="ARBA" id="ARBA00013860"/>
    </source>
</evidence>
<proteinExistence type="inferred from homology"/>
<keyword evidence="3" id="KW-0677">Repeat</keyword>
<evidence type="ECO:0000313" key="10">
    <source>
        <dbReference type="Proteomes" id="UP000594688"/>
    </source>
</evidence>
<dbReference type="Pfam" id="PF02381">
    <property type="entry name" value="MraZ"/>
    <property type="match status" value="2"/>
</dbReference>
<dbReference type="GO" id="GO:2000143">
    <property type="term" value="P:negative regulation of DNA-templated transcription initiation"/>
    <property type="evidence" value="ECO:0007669"/>
    <property type="project" value="TreeGrafter"/>
</dbReference>
<keyword evidence="2 7" id="KW-0963">Cytoplasm</keyword>
<keyword evidence="6 7" id="KW-0804">Transcription</keyword>
<reference evidence="9 10" key="1">
    <citation type="submission" date="2020-02" db="EMBL/GenBank/DDBJ databases">
        <title>Genomic and physiological characterization of two novel Nitrospinaceae genera.</title>
        <authorList>
            <person name="Mueller A.J."/>
            <person name="Jung M.-Y."/>
            <person name="Strachan C.R."/>
            <person name="Herbold C.W."/>
            <person name="Kirkegaard R.H."/>
            <person name="Daims H."/>
        </authorList>
    </citation>
    <scope>NUCLEOTIDE SEQUENCE [LARGE SCALE GENOMIC DNA]</scope>
    <source>
        <strain evidence="9">EB</strain>
    </source>
</reference>
<dbReference type="GO" id="GO:0009295">
    <property type="term" value="C:nucleoid"/>
    <property type="evidence" value="ECO:0007669"/>
    <property type="project" value="UniProtKB-SubCell"/>
</dbReference>
<dbReference type="GO" id="GO:0003700">
    <property type="term" value="F:DNA-binding transcription factor activity"/>
    <property type="evidence" value="ECO:0007669"/>
    <property type="project" value="UniProtKB-UniRule"/>
</dbReference>
<comment type="subunit">
    <text evidence="7">Forms oligomers.</text>
</comment>
<comment type="subcellular location">
    <subcellularLocation>
        <location evidence="7">Cytoplasm</location>
        <location evidence="7">Nucleoid</location>
    </subcellularLocation>
</comment>
<dbReference type="InterPro" id="IPR037914">
    <property type="entry name" value="SpoVT-AbrB_sf"/>
</dbReference>
<keyword evidence="5 7" id="KW-0238">DNA-binding</keyword>
<sequence length="130" mass="14726">MSGFLGTYTVNLDEKGRLNVPSKFKNTLESRYGGQLVTVAMEGYLIVFPHKEWEKNENRMDEMSPLNPEERDAVRPYLSSASDCEVKSGKILIPAFQREAVGLTKELVLVGMSRTFEIWPAEKWKPAGRS</sequence>
<evidence type="ECO:0000313" key="9">
    <source>
        <dbReference type="EMBL" id="QPJ60663.1"/>
    </source>
</evidence>
<evidence type="ECO:0000256" key="7">
    <source>
        <dbReference type="HAMAP-Rule" id="MF_01008"/>
    </source>
</evidence>
<dbReference type="AlphaFoldDB" id="A0A7T0FZ99"/>
<feature type="domain" description="SpoVT-AbrB" evidence="8">
    <location>
        <begin position="7"/>
        <end position="52"/>
    </location>
</feature>
<comment type="similarity">
    <text evidence="7">Belongs to the MraZ family.</text>
</comment>
<dbReference type="InterPro" id="IPR038619">
    <property type="entry name" value="MraZ_sf"/>
</dbReference>
<gene>
    <name evidence="7" type="primary">mraZ</name>
    <name evidence="9" type="ORF">G3M70_01670</name>
</gene>
<dbReference type="InterPro" id="IPR020603">
    <property type="entry name" value="MraZ_dom"/>
</dbReference>
<dbReference type="CDD" id="cd16321">
    <property type="entry name" value="MraZ_C"/>
    <property type="match status" value="1"/>
</dbReference>
<dbReference type="InterPro" id="IPR007159">
    <property type="entry name" value="SpoVT-AbrB_dom"/>
</dbReference>